<reference evidence="2 3" key="1">
    <citation type="submission" date="2019-03" db="EMBL/GenBank/DDBJ databases">
        <title>Sapientia aquatica gen. nov., sp. nov., isolated from a crater lake.</title>
        <authorList>
            <person name="Felfoldi T."/>
            <person name="Szabo A."/>
            <person name="Toth E."/>
            <person name="Schumann P."/>
            <person name="Keki Z."/>
            <person name="Marialigeti K."/>
            <person name="Mathe I."/>
        </authorList>
    </citation>
    <scope>NUCLEOTIDE SEQUENCE [LARGE SCALE GENOMIC DNA]</scope>
    <source>
        <strain evidence="2 3">SA-152</strain>
    </source>
</reference>
<feature type="chain" id="PRO_5020411962" evidence="1">
    <location>
        <begin position="20"/>
        <end position="99"/>
    </location>
</feature>
<evidence type="ECO:0000313" key="2">
    <source>
        <dbReference type="EMBL" id="TDK61941.1"/>
    </source>
</evidence>
<dbReference type="OrthoDB" id="9031734at2"/>
<dbReference type="AlphaFoldDB" id="A0A4R5VV08"/>
<keyword evidence="1" id="KW-0732">Signal</keyword>
<protein>
    <submittedName>
        <fullName evidence="2">Type 1 fimbrial protein</fullName>
    </submittedName>
</protein>
<gene>
    <name evidence="2" type="ORF">E2I14_16800</name>
</gene>
<accession>A0A4R5VV08</accession>
<dbReference type="Proteomes" id="UP000294829">
    <property type="component" value="Unassembled WGS sequence"/>
</dbReference>
<dbReference type="EMBL" id="SMYL01000012">
    <property type="protein sequence ID" value="TDK61941.1"/>
    <property type="molecule type" value="Genomic_DNA"/>
</dbReference>
<sequence>MITKSRLFFCLLSLSTALANSSYATDGTITFTGRIVEPTCSIQLDNPSTAKLAQCAAKSAKVTSQVVAPQPHMLVWRANQTQQKDLPVNQWKVIQITYL</sequence>
<evidence type="ECO:0000313" key="3">
    <source>
        <dbReference type="Proteomes" id="UP000294829"/>
    </source>
</evidence>
<comment type="caution">
    <text evidence="2">The sequence shown here is derived from an EMBL/GenBank/DDBJ whole genome shotgun (WGS) entry which is preliminary data.</text>
</comment>
<evidence type="ECO:0000256" key="1">
    <source>
        <dbReference type="SAM" id="SignalP"/>
    </source>
</evidence>
<feature type="signal peptide" evidence="1">
    <location>
        <begin position="1"/>
        <end position="19"/>
    </location>
</feature>
<proteinExistence type="predicted"/>
<organism evidence="2 3">
    <name type="scientific">Sapientia aquatica</name>
    <dbReference type="NCBI Taxonomy" id="1549640"/>
    <lineage>
        <taxon>Bacteria</taxon>
        <taxon>Pseudomonadati</taxon>
        <taxon>Pseudomonadota</taxon>
        <taxon>Betaproteobacteria</taxon>
        <taxon>Burkholderiales</taxon>
        <taxon>Oxalobacteraceae</taxon>
        <taxon>Sapientia</taxon>
    </lineage>
</organism>
<name>A0A4R5VV08_9BURK</name>
<keyword evidence="3" id="KW-1185">Reference proteome</keyword>